<keyword evidence="3 14" id="KW-0813">Transport</keyword>
<evidence type="ECO:0000256" key="4">
    <source>
        <dbReference type="ARBA" id="ARBA00022452"/>
    </source>
</evidence>
<dbReference type="GO" id="GO:0015344">
    <property type="term" value="F:siderophore uptake transmembrane transporter activity"/>
    <property type="evidence" value="ECO:0007669"/>
    <property type="project" value="TreeGrafter"/>
</dbReference>
<dbReference type="RefSeq" id="WP_064304269.1">
    <property type="nucleotide sequence ID" value="NZ_LUCV01000040.1"/>
</dbReference>
<organism evidence="17 18">
    <name type="scientific">Pseudomonas putida</name>
    <name type="common">Arthrobacter siderocapsulatus</name>
    <dbReference type="NCBI Taxonomy" id="303"/>
    <lineage>
        <taxon>Bacteria</taxon>
        <taxon>Pseudomonadati</taxon>
        <taxon>Pseudomonadota</taxon>
        <taxon>Gammaproteobacteria</taxon>
        <taxon>Pseudomonadales</taxon>
        <taxon>Pseudomonadaceae</taxon>
        <taxon>Pseudomonas</taxon>
    </lineage>
</organism>
<dbReference type="Gene3D" id="2.170.130.10">
    <property type="entry name" value="TonB-dependent receptor, plug domain"/>
    <property type="match status" value="1"/>
</dbReference>
<keyword evidence="6 14" id="KW-0812">Transmembrane</keyword>
<evidence type="ECO:0000256" key="2">
    <source>
        <dbReference type="ARBA" id="ARBA00009810"/>
    </source>
</evidence>
<evidence type="ECO:0000256" key="5">
    <source>
        <dbReference type="ARBA" id="ARBA00022496"/>
    </source>
</evidence>
<dbReference type="NCBIfam" id="TIGR01783">
    <property type="entry name" value="TonB-siderophor"/>
    <property type="match status" value="1"/>
</dbReference>
<keyword evidence="4 14" id="KW-1134">Transmembrane beta strand</keyword>
<dbReference type="PANTHER" id="PTHR32552">
    <property type="entry name" value="FERRICHROME IRON RECEPTOR-RELATED"/>
    <property type="match status" value="1"/>
</dbReference>
<evidence type="ECO:0000256" key="14">
    <source>
        <dbReference type="PROSITE-ProRule" id="PRU01360"/>
    </source>
</evidence>
<sequence>MQHPAFARKPLVVALLGAALGLQAGLIQPLAASGQARAEEPQRRYAIAPGPLGAVLSRFASDAGVVLSFDARLTQDRRSPGLQGSYSVEQGFALLLRDSDLQVVRSGGSDYLLLPRSSDDAMNLGATTINAAGLGTTTEGTHSYATSAVTIGKSTQSLRETPQSVTVMTRQLMDDKNLNSLDKVMSKTPGITFSQRNYSAHVFQSRGFVLGEESYLMDGVPGQAYTVTGWLPPDMAVYDRVEVLRGASGLLVGAGNPGGAVNLVRKRPTAEPRFSVTARAGSWDNYRLDLDGSGRLNDSGSVRGRFVAAYEDRHSYLDELESRTPLLYGIIEADLSDDTTLTASLRHQTGDINGYSIFGLPRYSNGQSLGLSRSTALVQDWNSHETEMNEVFLELDHRFDDRWTSTTSLSHSKGQVYQALAYARGAIDPITRTGSTFRGVEFRKVGIDSTGIDSHIDGSFDAFGLTHQLTLGGNWSKQRIDDKAADIYFDDPVPVDVFDPDHHSIAKPARPAWTSANDLVDQRYGLYANTRLKLAEPLTLVLGGRVSWYDYDYTYNLKEAPDYQSKETGQVTPFAGLIYDFSQDWSWYASYADIFMPQSNYVSYAGSPLKPAIGTNYETGIKGELFDKALNLSVALFYIKQKDAAYFDPDENHSCPQNANGFCWLNGVVQRSKGVDIEASGELLPGLQVLAGYTYNRTASSGTERLSSETPRHLAKVSTSYNLPGAWNRVTLGAGVQAQSGYANETWDGYGYGAAGRAIWDARVAYRMDEHWTLSLVGENLADRKYYVSADGTDRVNLYGEPRNYMLTLRGEF</sequence>
<dbReference type="InterPro" id="IPR036942">
    <property type="entry name" value="Beta-barrel_TonB_sf"/>
</dbReference>
<dbReference type="InterPro" id="IPR010105">
    <property type="entry name" value="TonB_sidphr_rcpt"/>
</dbReference>
<evidence type="ECO:0000256" key="1">
    <source>
        <dbReference type="ARBA" id="ARBA00004571"/>
    </source>
</evidence>
<dbReference type="Proteomes" id="UP000077752">
    <property type="component" value="Unassembled WGS sequence"/>
</dbReference>
<evidence type="ECO:0000256" key="9">
    <source>
        <dbReference type="ARBA" id="ARBA00023065"/>
    </source>
</evidence>
<comment type="similarity">
    <text evidence="2 14 15">Belongs to the TonB-dependent receptor family.</text>
</comment>
<dbReference type="GO" id="GO:0009279">
    <property type="term" value="C:cell outer membrane"/>
    <property type="evidence" value="ECO:0007669"/>
    <property type="project" value="UniProtKB-SubCell"/>
</dbReference>
<proteinExistence type="inferred from homology"/>
<evidence type="ECO:0000256" key="11">
    <source>
        <dbReference type="ARBA" id="ARBA00023136"/>
    </source>
</evidence>
<dbReference type="Pfam" id="PF00593">
    <property type="entry name" value="TonB_dep_Rec_b-barrel"/>
    <property type="match status" value="1"/>
</dbReference>
<comment type="subcellular location">
    <subcellularLocation>
        <location evidence="1 14">Cell outer membrane</location>
        <topology evidence="1 14">Multi-pass membrane protein</topology>
    </subcellularLocation>
</comment>
<keyword evidence="5" id="KW-0410">Iron transport</keyword>
<evidence type="ECO:0000256" key="10">
    <source>
        <dbReference type="ARBA" id="ARBA00023077"/>
    </source>
</evidence>
<evidence type="ECO:0000256" key="8">
    <source>
        <dbReference type="ARBA" id="ARBA00023004"/>
    </source>
</evidence>
<accession>A0A177SEB0</accession>
<dbReference type="Gene3D" id="2.40.170.20">
    <property type="entry name" value="TonB-dependent receptor, beta-barrel domain"/>
    <property type="match status" value="1"/>
</dbReference>
<dbReference type="CDD" id="cd01347">
    <property type="entry name" value="ligand_gated_channel"/>
    <property type="match status" value="1"/>
</dbReference>
<dbReference type="GO" id="GO:0038023">
    <property type="term" value="F:signaling receptor activity"/>
    <property type="evidence" value="ECO:0007669"/>
    <property type="project" value="InterPro"/>
</dbReference>
<dbReference type="InterPro" id="IPR012910">
    <property type="entry name" value="Plug_dom"/>
</dbReference>
<dbReference type="SUPFAM" id="SSF56935">
    <property type="entry name" value="Porins"/>
    <property type="match status" value="1"/>
</dbReference>
<dbReference type="InterPro" id="IPR039426">
    <property type="entry name" value="TonB-dep_rcpt-like"/>
</dbReference>
<evidence type="ECO:0000259" key="16">
    <source>
        <dbReference type="SMART" id="SM00965"/>
    </source>
</evidence>
<keyword evidence="7" id="KW-0732">Signal</keyword>
<dbReference type="InterPro" id="IPR011662">
    <property type="entry name" value="Secretin/TonB_short_N"/>
</dbReference>
<evidence type="ECO:0000313" key="18">
    <source>
        <dbReference type="Proteomes" id="UP000077752"/>
    </source>
</evidence>
<evidence type="ECO:0000256" key="3">
    <source>
        <dbReference type="ARBA" id="ARBA00022448"/>
    </source>
</evidence>
<dbReference type="Gene3D" id="3.55.50.30">
    <property type="match status" value="1"/>
</dbReference>
<dbReference type="Pfam" id="PF07715">
    <property type="entry name" value="Plug"/>
    <property type="match status" value="1"/>
</dbReference>
<keyword evidence="8" id="KW-0408">Iron</keyword>
<reference evidence="17 18" key="1">
    <citation type="submission" date="2016-03" db="EMBL/GenBank/DDBJ databases">
        <title>Draft Genome Assembly of Pseudomonas putida strain CBF10-2.</title>
        <authorList>
            <person name="Iyer R.S."/>
            <person name="Damania A."/>
        </authorList>
    </citation>
    <scope>NUCLEOTIDE SEQUENCE [LARGE SCALE GENOMIC DNA]</scope>
    <source>
        <strain evidence="17 18">CBF10-2</strain>
    </source>
</reference>
<dbReference type="Pfam" id="PF07660">
    <property type="entry name" value="STN"/>
    <property type="match status" value="1"/>
</dbReference>
<evidence type="ECO:0000313" key="17">
    <source>
        <dbReference type="EMBL" id="OAI86445.1"/>
    </source>
</evidence>
<evidence type="ECO:0000256" key="12">
    <source>
        <dbReference type="ARBA" id="ARBA00023170"/>
    </source>
</evidence>
<comment type="caution">
    <text evidence="17">The sequence shown here is derived from an EMBL/GenBank/DDBJ whole genome shotgun (WGS) entry which is preliminary data.</text>
</comment>
<dbReference type="SMART" id="SM00965">
    <property type="entry name" value="STN"/>
    <property type="match status" value="1"/>
</dbReference>
<keyword evidence="10 15" id="KW-0798">TonB box</keyword>
<protein>
    <submittedName>
        <fullName evidence="17">Ligand-gated channel</fullName>
    </submittedName>
</protein>
<dbReference type="InterPro" id="IPR037066">
    <property type="entry name" value="Plug_dom_sf"/>
</dbReference>
<name>A0A177SEB0_PSEPU</name>
<keyword evidence="11 14" id="KW-0472">Membrane</keyword>
<feature type="domain" description="Secretin/TonB short N-terminal" evidence="16">
    <location>
        <begin position="65"/>
        <end position="116"/>
    </location>
</feature>
<keyword evidence="9" id="KW-0406">Ion transport</keyword>
<dbReference type="PROSITE" id="PS52016">
    <property type="entry name" value="TONB_DEPENDENT_REC_3"/>
    <property type="match status" value="1"/>
</dbReference>
<evidence type="ECO:0000256" key="15">
    <source>
        <dbReference type="RuleBase" id="RU003357"/>
    </source>
</evidence>
<dbReference type="GO" id="GO:0015891">
    <property type="term" value="P:siderophore transport"/>
    <property type="evidence" value="ECO:0007669"/>
    <property type="project" value="InterPro"/>
</dbReference>
<dbReference type="PANTHER" id="PTHR32552:SF74">
    <property type="entry name" value="HYDROXAMATE SIDEROPHORE RECEPTOR FHUE"/>
    <property type="match status" value="1"/>
</dbReference>
<dbReference type="AlphaFoldDB" id="A0A177SEB0"/>
<evidence type="ECO:0000256" key="6">
    <source>
        <dbReference type="ARBA" id="ARBA00022692"/>
    </source>
</evidence>
<keyword evidence="12" id="KW-0675">Receptor</keyword>
<dbReference type="EMBL" id="LUCV01000040">
    <property type="protein sequence ID" value="OAI86445.1"/>
    <property type="molecule type" value="Genomic_DNA"/>
</dbReference>
<keyword evidence="13 14" id="KW-0998">Cell outer membrane</keyword>
<dbReference type="FunFam" id="2.170.130.10:FF:000010">
    <property type="entry name" value="Ferripyoverdine receptor"/>
    <property type="match status" value="1"/>
</dbReference>
<evidence type="ECO:0000256" key="7">
    <source>
        <dbReference type="ARBA" id="ARBA00022729"/>
    </source>
</evidence>
<dbReference type="InterPro" id="IPR000531">
    <property type="entry name" value="Beta-barrel_TonB"/>
</dbReference>
<gene>
    <name evidence="17" type="ORF">AYO28_01765</name>
</gene>
<evidence type="ECO:0000256" key="13">
    <source>
        <dbReference type="ARBA" id="ARBA00023237"/>
    </source>
</evidence>